<dbReference type="RefSeq" id="WP_238230366.1">
    <property type="nucleotide sequence ID" value="NZ_BPRA01000001.1"/>
</dbReference>
<evidence type="ECO:0000313" key="2">
    <source>
        <dbReference type="Proteomes" id="UP001055101"/>
    </source>
</evidence>
<dbReference type="EMBL" id="BPRA01000001">
    <property type="protein sequence ID" value="GJE53682.1"/>
    <property type="molecule type" value="Genomic_DNA"/>
</dbReference>
<organism evidence="1 2">
    <name type="scientific">Methylobacterium thuringiense</name>
    <dbReference type="NCBI Taxonomy" id="1003091"/>
    <lineage>
        <taxon>Bacteria</taxon>
        <taxon>Pseudomonadati</taxon>
        <taxon>Pseudomonadota</taxon>
        <taxon>Alphaproteobacteria</taxon>
        <taxon>Hyphomicrobiales</taxon>
        <taxon>Methylobacteriaceae</taxon>
        <taxon>Methylobacterium</taxon>
    </lineage>
</organism>
<name>A0ABQ4TFY9_9HYPH</name>
<protein>
    <recommendedName>
        <fullName evidence="3">DUF4435 domain-containing protein</fullName>
    </recommendedName>
</protein>
<keyword evidence="2" id="KW-1185">Reference proteome</keyword>
<sequence>MIIHLDIDLSSLDPDSATFQDTLSELIRSHRRGNHLLIIRRQLVNDLLGLGILGAADRAMLTQIASDYAQSGDLLRSSEKYVRVVSQIDENIRETGRAIEINFSSIARKNLLDKSVLLVEDTVSDGAFYTWVINNIVDVYNIPKVSFTVQHGGGERTAAVLKKEIEDGRIICTIVDTDKYAPSERVAKKTDQLNKIIKDENWPFAKVFSFFCREVENMVPVEVIRFLPCSVERKFELSILLNLQTNIESKNIIPRLWHYLDIKNGIDHQQLSDIKDESDKSWLVQKIKDAGLNDQSFEVRGFGTHVIPQLMSDNAALNELRSIIRSSPWTCFFGEAIAKFAWMGVCPRRQFV</sequence>
<evidence type="ECO:0000313" key="1">
    <source>
        <dbReference type="EMBL" id="GJE53682.1"/>
    </source>
</evidence>
<accession>A0ABQ4TFY9</accession>
<reference evidence="1" key="2">
    <citation type="submission" date="2021-08" db="EMBL/GenBank/DDBJ databases">
        <authorList>
            <person name="Tani A."/>
            <person name="Ola A."/>
            <person name="Ogura Y."/>
            <person name="Katsura K."/>
            <person name="Hayashi T."/>
        </authorList>
    </citation>
    <scope>NUCLEOTIDE SEQUENCE</scope>
    <source>
        <strain evidence="1">DSM 23674</strain>
    </source>
</reference>
<comment type="caution">
    <text evidence="1">The sequence shown here is derived from an EMBL/GenBank/DDBJ whole genome shotgun (WGS) entry which is preliminary data.</text>
</comment>
<proteinExistence type="predicted"/>
<gene>
    <name evidence="1" type="ORF">EKPJFOCH_0148</name>
</gene>
<dbReference type="Proteomes" id="UP001055101">
    <property type="component" value="Unassembled WGS sequence"/>
</dbReference>
<reference evidence="1" key="1">
    <citation type="journal article" date="2021" name="Front. Microbiol.">
        <title>Comprehensive Comparative Genomics and Phenotyping of Methylobacterium Species.</title>
        <authorList>
            <person name="Alessa O."/>
            <person name="Ogura Y."/>
            <person name="Fujitani Y."/>
            <person name="Takami H."/>
            <person name="Hayashi T."/>
            <person name="Sahin N."/>
            <person name="Tani A."/>
        </authorList>
    </citation>
    <scope>NUCLEOTIDE SEQUENCE</scope>
    <source>
        <strain evidence="1">DSM 23674</strain>
    </source>
</reference>
<evidence type="ECO:0008006" key="3">
    <source>
        <dbReference type="Google" id="ProtNLM"/>
    </source>
</evidence>